<evidence type="ECO:0000256" key="4">
    <source>
        <dbReference type="ARBA" id="ARBA00022723"/>
    </source>
</evidence>
<dbReference type="GO" id="GO:0016740">
    <property type="term" value="F:transferase activity"/>
    <property type="evidence" value="ECO:0007669"/>
    <property type="project" value="UniProtKB-KW"/>
</dbReference>
<dbReference type="InterPro" id="IPR013083">
    <property type="entry name" value="Znf_RING/FYVE/PHD"/>
</dbReference>
<feature type="transmembrane region" description="Helical" evidence="10">
    <location>
        <begin position="188"/>
        <end position="207"/>
    </location>
</feature>
<keyword evidence="9 10" id="KW-0472">Membrane</keyword>
<keyword evidence="2" id="KW-0808">Transferase</keyword>
<dbReference type="Gene3D" id="3.30.40.10">
    <property type="entry name" value="Zinc/RING finger domain, C3HC4 (zinc finger)"/>
    <property type="match status" value="1"/>
</dbReference>
<gene>
    <name evidence="12" type="ORF">HANVADRAFT_118865</name>
</gene>
<feature type="transmembrane region" description="Helical" evidence="10">
    <location>
        <begin position="668"/>
        <end position="689"/>
    </location>
</feature>
<feature type="transmembrane region" description="Helical" evidence="10">
    <location>
        <begin position="380"/>
        <end position="398"/>
    </location>
</feature>
<reference evidence="13" key="1">
    <citation type="journal article" date="2016" name="Proc. Natl. Acad. Sci. U.S.A.">
        <title>Comparative genomics of biotechnologically important yeasts.</title>
        <authorList>
            <person name="Riley R."/>
            <person name="Haridas S."/>
            <person name="Wolfe K.H."/>
            <person name="Lopes M.R."/>
            <person name="Hittinger C.T."/>
            <person name="Goeker M."/>
            <person name="Salamov A.A."/>
            <person name="Wisecaver J.H."/>
            <person name="Long T.M."/>
            <person name="Calvey C.H."/>
            <person name="Aerts A.L."/>
            <person name="Barry K.W."/>
            <person name="Choi C."/>
            <person name="Clum A."/>
            <person name="Coughlan A.Y."/>
            <person name="Deshpande S."/>
            <person name="Douglass A.P."/>
            <person name="Hanson S.J."/>
            <person name="Klenk H.-P."/>
            <person name="LaButti K.M."/>
            <person name="Lapidus A."/>
            <person name="Lindquist E.A."/>
            <person name="Lipzen A.M."/>
            <person name="Meier-Kolthoff J.P."/>
            <person name="Ohm R.A."/>
            <person name="Otillar R.P."/>
            <person name="Pangilinan J.L."/>
            <person name="Peng Y."/>
            <person name="Rokas A."/>
            <person name="Rosa C.A."/>
            <person name="Scheuner C."/>
            <person name="Sibirny A.A."/>
            <person name="Slot J.C."/>
            <person name="Stielow J.B."/>
            <person name="Sun H."/>
            <person name="Kurtzman C.P."/>
            <person name="Blackwell M."/>
            <person name="Grigoriev I.V."/>
            <person name="Jeffries T.W."/>
        </authorList>
    </citation>
    <scope>NUCLEOTIDE SEQUENCE [LARGE SCALE GENOMIC DNA]</scope>
    <source>
        <strain evidence="13">NRRL Y-1626</strain>
    </source>
</reference>
<proteinExistence type="predicted"/>
<keyword evidence="5" id="KW-0863">Zinc-finger</keyword>
<feature type="transmembrane region" description="Helical" evidence="10">
    <location>
        <begin position="262"/>
        <end position="285"/>
    </location>
</feature>
<dbReference type="GO" id="GO:0016020">
    <property type="term" value="C:membrane"/>
    <property type="evidence" value="ECO:0007669"/>
    <property type="project" value="UniProtKB-SubCell"/>
</dbReference>
<evidence type="ECO:0000256" key="8">
    <source>
        <dbReference type="ARBA" id="ARBA00022989"/>
    </source>
</evidence>
<evidence type="ECO:0000259" key="11">
    <source>
        <dbReference type="PROSITE" id="PS51292"/>
    </source>
</evidence>
<evidence type="ECO:0000256" key="1">
    <source>
        <dbReference type="ARBA" id="ARBA00004141"/>
    </source>
</evidence>
<evidence type="ECO:0000256" key="9">
    <source>
        <dbReference type="ARBA" id="ARBA00023136"/>
    </source>
</evidence>
<dbReference type="PANTHER" id="PTHR46065:SF3">
    <property type="entry name" value="FI20425P1"/>
    <property type="match status" value="1"/>
</dbReference>
<evidence type="ECO:0000256" key="10">
    <source>
        <dbReference type="SAM" id="Phobius"/>
    </source>
</evidence>
<feature type="domain" description="RING-CH-type" evidence="11">
    <location>
        <begin position="7"/>
        <end position="75"/>
    </location>
</feature>
<dbReference type="OrthoDB" id="3972902at2759"/>
<dbReference type="GO" id="GO:0008270">
    <property type="term" value="F:zinc ion binding"/>
    <property type="evidence" value="ECO:0007669"/>
    <property type="project" value="UniProtKB-KW"/>
</dbReference>
<dbReference type="Pfam" id="PF12906">
    <property type="entry name" value="RINGv"/>
    <property type="match status" value="1"/>
</dbReference>
<feature type="transmembrane region" description="Helical" evidence="10">
    <location>
        <begin position="115"/>
        <end position="135"/>
    </location>
</feature>
<feature type="transmembrane region" description="Helical" evidence="10">
    <location>
        <begin position="338"/>
        <end position="360"/>
    </location>
</feature>
<evidence type="ECO:0000256" key="3">
    <source>
        <dbReference type="ARBA" id="ARBA00022692"/>
    </source>
</evidence>
<evidence type="ECO:0000256" key="6">
    <source>
        <dbReference type="ARBA" id="ARBA00022786"/>
    </source>
</evidence>
<organism evidence="12 13">
    <name type="scientific">Hanseniaspora valbyensis NRRL Y-1626</name>
    <dbReference type="NCBI Taxonomy" id="766949"/>
    <lineage>
        <taxon>Eukaryota</taxon>
        <taxon>Fungi</taxon>
        <taxon>Dikarya</taxon>
        <taxon>Ascomycota</taxon>
        <taxon>Saccharomycotina</taxon>
        <taxon>Saccharomycetes</taxon>
        <taxon>Saccharomycodales</taxon>
        <taxon>Saccharomycodaceae</taxon>
        <taxon>Hanseniaspora</taxon>
    </lineage>
</organism>
<keyword evidence="3 10" id="KW-0812">Transmembrane</keyword>
<keyword evidence="4" id="KW-0479">Metal-binding</keyword>
<dbReference type="PROSITE" id="PS51292">
    <property type="entry name" value="ZF_RING_CH"/>
    <property type="match status" value="1"/>
</dbReference>
<keyword evidence="6" id="KW-0833">Ubl conjugation pathway</keyword>
<dbReference type="AlphaFoldDB" id="A0A1B7TF12"/>
<evidence type="ECO:0000256" key="7">
    <source>
        <dbReference type="ARBA" id="ARBA00022833"/>
    </source>
</evidence>
<feature type="transmembrane region" description="Helical" evidence="10">
    <location>
        <begin position="432"/>
        <end position="462"/>
    </location>
</feature>
<dbReference type="SUPFAM" id="SSF57850">
    <property type="entry name" value="RING/U-box"/>
    <property type="match status" value="1"/>
</dbReference>
<evidence type="ECO:0000313" key="12">
    <source>
        <dbReference type="EMBL" id="OBA27321.1"/>
    </source>
</evidence>
<comment type="subcellular location">
    <subcellularLocation>
        <location evidence="1">Membrane</location>
        <topology evidence="1">Multi-pass membrane protein</topology>
    </subcellularLocation>
</comment>
<evidence type="ECO:0000313" key="13">
    <source>
        <dbReference type="Proteomes" id="UP000092321"/>
    </source>
</evidence>
<dbReference type="SMART" id="SM00744">
    <property type="entry name" value="RINGv"/>
    <property type="match status" value="1"/>
</dbReference>
<name>A0A1B7TF12_9ASCO</name>
<evidence type="ECO:0000256" key="2">
    <source>
        <dbReference type="ARBA" id="ARBA00022679"/>
    </source>
</evidence>
<dbReference type="Proteomes" id="UP000092321">
    <property type="component" value="Unassembled WGS sequence"/>
</dbReference>
<dbReference type="CDD" id="cd16495">
    <property type="entry name" value="RING_CH-C4HC3_MARCH"/>
    <property type="match status" value="1"/>
</dbReference>
<dbReference type="InterPro" id="IPR011016">
    <property type="entry name" value="Znf_RING-CH"/>
</dbReference>
<sequence>MSSAEQTSKSALKICRICQEDELESESKLLKPCKCNSHIHKECLLTWIKTKINSDIIDYQNDLQCEICLTKIKYAHASNDKTDSDETESENGKTATILNMSKILFKRNENVLKNVMKGVVFILIPLFLVIGPIFFLQELIYQKTMIVDSKESFIELLKQNELSVRSYYTLKIANFLNNTYFPEKFSSIFIHMILHFMNYLVALVPLIEDSRNGFNTSTLHKMYEYEFGVEKAITEYEKIQKSISDTENASFSNKCVNYFKNLTISVPMIVCHTILQEFIPRYIYFKFFENYSQQYEHYFSIFYNFVVLGLTYLYLVYQQNNKANSSYVFFVVKNSLKLVICLSWQSILIYFLEFVSLKYLKVDELIRLNVPFEFKVYQSIMLPAFKVLQIVLISLSYLRKHIFRYGVFYKFPTGPSDGNQMKHTQLVLINPLFGVLVHSVFDVFIIVLTLLSIGGSGLVALYRLKPDYFPLVFDITGIKGLILENIVSSVLSSQISVLKDVVYVPLFQKLGAFLKLSNYLFDYDRPLEKGRFVYRDCVDINSVTDVVKAKNSNTILFERPCFSDREALNLLEKGDASVNAYFIQEGYNIKVPNASSIISFQEGLMKPVDSSGNTIIKNEEKSEEELLAESTVDLDTEVKTTKGLFEHAYNNVDGYDVCFVPQNFKIRLFSFFAIIIIIQNLLVLGLCLAGHKIGSYIFDIKQLRLTYQTTLTSLTSKRY</sequence>
<dbReference type="EMBL" id="LXPE01000009">
    <property type="protein sequence ID" value="OBA27321.1"/>
    <property type="molecule type" value="Genomic_DNA"/>
</dbReference>
<protein>
    <recommendedName>
        <fullName evidence="11">RING-CH-type domain-containing protein</fullName>
    </recommendedName>
</protein>
<keyword evidence="7" id="KW-0862">Zinc</keyword>
<dbReference type="PANTHER" id="PTHR46065">
    <property type="entry name" value="E3 UBIQUITIN-PROTEIN LIGASE MARCH 2/3 FAMILY MEMBER"/>
    <property type="match status" value="1"/>
</dbReference>
<keyword evidence="13" id="KW-1185">Reference proteome</keyword>
<keyword evidence="8 10" id="KW-1133">Transmembrane helix</keyword>
<feature type="transmembrane region" description="Helical" evidence="10">
    <location>
        <begin position="297"/>
        <end position="317"/>
    </location>
</feature>
<accession>A0A1B7TF12</accession>
<evidence type="ECO:0000256" key="5">
    <source>
        <dbReference type="ARBA" id="ARBA00022771"/>
    </source>
</evidence>
<comment type="caution">
    <text evidence="12">The sequence shown here is derived from an EMBL/GenBank/DDBJ whole genome shotgun (WGS) entry which is preliminary data.</text>
</comment>